<accession>A0ABW2ES84</accession>
<dbReference type="RefSeq" id="WP_390217400.1">
    <property type="nucleotide sequence ID" value="NZ_JBHSZV010000042.1"/>
</dbReference>
<keyword evidence="10" id="KW-1185">Reference proteome</keyword>
<evidence type="ECO:0000256" key="2">
    <source>
        <dbReference type="ARBA" id="ARBA00006448"/>
    </source>
</evidence>
<gene>
    <name evidence="9" type="ORF">ACFQIC_15775</name>
</gene>
<keyword evidence="3" id="KW-1003">Cell membrane</keyword>
<sequence>MLRVMFLFIGTLILLLLVTIVMVRFMGKSALAQFTPHDFIIIFFIITLAVKPIEVDGIGQALIGIGIVITIHIVLSRLNLLRVFNRIVIGEPSILIKHGKLIKSNLEKNRFPLGELLSSIRSKGYPDIIDIQYAILEPNGDISVMPKEHNLPVTPKMLGYKIEYEGLPIAVVIEGKVQHHNLNLIQKDEEWLINKLKAAGYSNLKSIFYATVRDTNHSLKVDNGNGDLGAI</sequence>
<evidence type="ECO:0000256" key="1">
    <source>
        <dbReference type="ARBA" id="ARBA00004651"/>
    </source>
</evidence>
<name>A0ABW2ES84_9BACI</name>
<comment type="similarity">
    <text evidence="2">Belongs to the UPF0702 family.</text>
</comment>
<dbReference type="PANTHER" id="PTHR34582">
    <property type="entry name" value="UPF0702 TRANSMEMBRANE PROTEIN YCAP"/>
    <property type="match status" value="1"/>
</dbReference>
<feature type="transmembrane region" description="Helical" evidence="7">
    <location>
        <begin position="61"/>
        <end position="80"/>
    </location>
</feature>
<evidence type="ECO:0000256" key="5">
    <source>
        <dbReference type="ARBA" id="ARBA00022989"/>
    </source>
</evidence>
<dbReference type="InterPro" id="IPR023090">
    <property type="entry name" value="UPF0702_alpha/beta_dom_sf"/>
</dbReference>
<comment type="caution">
    <text evidence="9">The sequence shown here is derived from an EMBL/GenBank/DDBJ whole genome shotgun (WGS) entry which is preliminary data.</text>
</comment>
<dbReference type="InterPro" id="IPR007353">
    <property type="entry name" value="DUF421"/>
</dbReference>
<dbReference type="EMBL" id="JBHSZV010000042">
    <property type="protein sequence ID" value="MFC7063274.1"/>
    <property type="molecule type" value="Genomic_DNA"/>
</dbReference>
<evidence type="ECO:0000256" key="6">
    <source>
        <dbReference type="ARBA" id="ARBA00023136"/>
    </source>
</evidence>
<feature type="domain" description="YetF C-terminal" evidence="8">
    <location>
        <begin position="82"/>
        <end position="212"/>
    </location>
</feature>
<keyword evidence="4 7" id="KW-0812">Transmembrane</keyword>
<dbReference type="Pfam" id="PF04239">
    <property type="entry name" value="DUF421"/>
    <property type="match status" value="1"/>
</dbReference>
<dbReference type="Gene3D" id="3.30.240.20">
    <property type="entry name" value="bsu07140 like domains"/>
    <property type="match status" value="2"/>
</dbReference>
<dbReference type="PANTHER" id="PTHR34582:SF5">
    <property type="entry name" value="UPF0702 TRANSMEMBRANE PROTEIN YETF"/>
    <property type="match status" value="1"/>
</dbReference>
<reference evidence="10" key="1">
    <citation type="journal article" date="2019" name="Int. J. Syst. Evol. Microbiol.">
        <title>The Global Catalogue of Microorganisms (GCM) 10K type strain sequencing project: providing services to taxonomists for standard genome sequencing and annotation.</title>
        <authorList>
            <consortium name="The Broad Institute Genomics Platform"/>
            <consortium name="The Broad Institute Genome Sequencing Center for Infectious Disease"/>
            <person name="Wu L."/>
            <person name="Ma J."/>
        </authorList>
    </citation>
    <scope>NUCLEOTIDE SEQUENCE [LARGE SCALE GENOMIC DNA]</scope>
    <source>
        <strain evidence="10">CGMCC 4.1621</strain>
    </source>
</reference>
<evidence type="ECO:0000313" key="10">
    <source>
        <dbReference type="Proteomes" id="UP001596410"/>
    </source>
</evidence>
<evidence type="ECO:0000256" key="7">
    <source>
        <dbReference type="SAM" id="Phobius"/>
    </source>
</evidence>
<protein>
    <submittedName>
        <fullName evidence="9">DUF421 domain-containing protein</fullName>
    </submittedName>
</protein>
<keyword evidence="6 7" id="KW-0472">Membrane</keyword>
<feature type="transmembrane region" description="Helical" evidence="7">
    <location>
        <begin position="6"/>
        <end position="27"/>
    </location>
</feature>
<feature type="transmembrane region" description="Helical" evidence="7">
    <location>
        <begin position="39"/>
        <end position="55"/>
    </location>
</feature>
<comment type="subcellular location">
    <subcellularLocation>
        <location evidence="1">Cell membrane</location>
        <topology evidence="1">Multi-pass membrane protein</topology>
    </subcellularLocation>
</comment>
<keyword evidence="5 7" id="KW-1133">Transmembrane helix</keyword>
<evidence type="ECO:0000259" key="8">
    <source>
        <dbReference type="Pfam" id="PF04239"/>
    </source>
</evidence>
<evidence type="ECO:0000256" key="3">
    <source>
        <dbReference type="ARBA" id="ARBA00022475"/>
    </source>
</evidence>
<organism evidence="9 10">
    <name type="scientific">Halobacillus seohaensis</name>
    <dbReference type="NCBI Taxonomy" id="447421"/>
    <lineage>
        <taxon>Bacteria</taxon>
        <taxon>Bacillati</taxon>
        <taxon>Bacillota</taxon>
        <taxon>Bacilli</taxon>
        <taxon>Bacillales</taxon>
        <taxon>Bacillaceae</taxon>
        <taxon>Halobacillus</taxon>
    </lineage>
</organism>
<dbReference type="Proteomes" id="UP001596410">
    <property type="component" value="Unassembled WGS sequence"/>
</dbReference>
<evidence type="ECO:0000313" key="9">
    <source>
        <dbReference type="EMBL" id="MFC7063274.1"/>
    </source>
</evidence>
<evidence type="ECO:0000256" key="4">
    <source>
        <dbReference type="ARBA" id="ARBA00022692"/>
    </source>
</evidence>
<proteinExistence type="inferred from homology"/>